<feature type="transmembrane region" description="Helical" evidence="8">
    <location>
        <begin position="254"/>
        <end position="274"/>
    </location>
</feature>
<feature type="compositionally biased region" description="Low complexity" evidence="7">
    <location>
        <begin position="125"/>
        <end position="139"/>
    </location>
</feature>
<comment type="subcellular location">
    <subcellularLocation>
        <location evidence="1">Membrane</location>
        <topology evidence="1">Multi-pass membrane protein</topology>
    </subcellularLocation>
</comment>
<proteinExistence type="inferred from homology"/>
<dbReference type="Pfam" id="PF00892">
    <property type="entry name" value="EamA"/>
    <property type="match status" value="1"/>
</dbReference>
<dbReference type="Proteomes" id="UP000515163">
    <property type="component" value="Unplaced"/>
</dbReference>
<feature type="transmembrane region" description="Helical" evidence="8">
    <location>
        <begin position="411"/>
        <end position="431"/>
    </location>
</feature>
<feature type="region of interest" description="Disordered" evidence="7">
    <location>
        <begin position="122"/>
        <end position="143"/>
    </location>
</feature>
<evidence type="ECO:0000256" key="2">
    <source>
        <dbReference type="ARBA" id="ARBA00007863"/>
    </source>
</evidence>
<dbReference type="InParanoid" id="A0A6P8IBK1"/>
<gene>
    <name evidence="11" type="primary">LOC116300073</name>
</gene>
<dbReference type="AlphaFoldDB" id="A0A6P8IBK1"/>
<evidence type="ECO:0000313" key="10">
    <source>
        <dbReference type="Proteomes" id="UP000515163"/>
    </source>
</evidence>
<protein>
    <recommendedName>
        <fullName evidence="6">Solute carrier family 35 member F5</fullName>
    </recommendedName>
</protein>
<feature type="transmembrane region" description="Helical" evidence="8">
    <location>
        <begin position="283"/>
        <end position="302"/>
    </location>
</feature>
<organism evidence="10 11">
    <name type="scientific">Actinia tenebrosa</name>
    <name type="common">Australian red waratah sea anemone</name>
    <dbReference type="NCBI Taxonomy" id="6105"/>
    <lineage>
        <taxon>Eukaryota</taxon>
        <taxon>Metazoa</taxon>
        <taxon>Cnidaria</taxon>
        <taxon>Anthozoa</taxon>
        <taxon>Hexacorallia</taxon>
        <taxon>Actiniaria</taxon>
        <taxon>Actiniidae</taxon>
        <taxon>Actinia</taxon>
    </lineage>
</organism>
<dbReference type="FunCoup" id="A0A6P8IBK1">
    <property type="interactions" value="1892"/>
</dbReference>
<dbReference type="GO" id="GO:0016020">
    <property type="term" value="C:membrane"/>
    <property type="evidence" value="ECO:0007669"/>
    <property type="project" value="UniProtKB-SubCell"/>
</dbReference>
<evidence type="ECO:0000256" key="8">
    <source>
        <dbReference type="SAM" id="Phobius"/>
    </source>
</evidence>
<feature type="transmembrane region" description="Helical" evidence="8">
    <location>
        <begin position="314"/>
        <end position="333"/>
    </location>
</feature>
<feature type="transmembrane region" description="Helical" evidence="8">
    <location>
        <begin position="437"/>
        <end position="458"/>
    </location>
</feature>
<keyword evidence="10" id="KW-1185">Reference proteome</keyword>
<evidence type="ECO:0000256" key="6">
    <source>
        <dbReference type="ARBA" id="ARBA00040744"/>
    </source>
</evidence>
<keyword evidence="3 8" id="KW-0812">Transmembrane</keyword>
<evidence type="ECO:0000256" key="3">
    <source>
        <dbReference type="ARBA" id="ARBA00022692"/>
    </source>
</evidence>
<evidence type="ECO:0000256" key="5">
    <source>
        <dbReference type="ARBA" id="ARBA00023136"/>
    </source>
</evidence>
<feature type="transmembrane region" description="Helical" evidence="8">
    <location>
        <begin position="345"/>
        <end position="369"/>
    </location>
</feature>
<feature type="transmembrane region" description="Helical" evidence="8">
    <location>
        <begin position="381"/>
        <end position="404"/>
    </location>
</feature>
<sequence>MGCFKCSSFRSCWNSTKMFLISPEESVRRKRRLLLGILVLLLVNVIWVASAELSSYIFQDEGYNKPFFSTYFKTSAFMVYLAGFLFYQPWQYQCLLCFRKKVQKPSRAIRVMSNNGVITPARENSSLLSSPQSSRSSSPGLTQRQYLTESVFEPITDEEISQANENLCDAENGINDTRHVRFNNVREVRHLKADKYSHYARMSHVVSERLKDVAKTASEKINLSRVSKIAVTFCFLWFLATLGYQEALNDTSPAAVNILSSTSGLFTLLLAAVFQSSPSDRFTLSKVCAVVLSICGITMVILSDTKSTKAEVNYGAIWALASAFLYACYLVFLKKKVPDESKIDIPMFFGFVGLFNLVLLWPGFFILHYTKVERFELPPSIHVWGYLTLNAIVGTVVSEFLWLWGCFLTSSLTATLSLSLVIPLTMLVDVFMNRIKFTWLFFVGTLPVVISFFAVSLLTHYPDWDPVMTCLKKCLVILRITSPPNQFEDEQRQNLIEEEEQHDSINQVPT</sequence>
<feature type="transmembrane region" description="Helical" evidence="8">
    <location>
        <begin position="75"/>
        <end position="98"/>
    </location>
</feature>
<name>A0A6P8IBK1_ACTTE</name>
<comment type="similarity">
    <text evidence="2">Belongs to the SLC35F solute transporter family.</text>
</comment>
<dbReference type="KEGG" id="aten:116300073"/>
<evidence type="ECO:0000313" key="11">
    <source>
        <dbReference type="RefSeq" id="XP_031564696.1"/>
    </source>
</evidence>
<feature type="transmembrane region" description="Helical" evidence="8">
    <location>
        <begin position="229"/>
        <end position="248"/>
    </location>
</feature>
<evidence type="ECO:0000256" key="7">
    <source>
        <dbReference type="SAM" id="MobiDB-lite"/>
    </source>
</evidence>
<feature type="domain" description="EamA" evidence="9">
    <location>
        <begin position="314"/>
        <end position="456"/>
    </location>
</feature>
<dbReference type="SUPFAM" id="SSF103481">
    <property type="entry name" value="Multidrug resistance efflux transporter EmrE"/>
    <property type="match status" value="1"/>
</dbReference>
<dbReference type="InterPro" id="IPR037185">
    <property type="entry name" value="EmrE-like"/>
</dbReference>
<evidence type="ECO:0000256" key="4">
    <source>
        <dbReference type="ARBA" id="ARBA00022989"/>
    </source>
</evidence>
<keyword evidence="5 8" id="KW-0472">Membrane</keyword>
<accession>A0A6P8IBK1</accession>
<dbReference type="PANTHER" id="PTHR23051:SF0">
    <property type="entry name" value="SOLUTE CARRIER FAMILY 35 MEMBER F5"/>
    <property type="match status" value="1"/>
</dbReference>
<dbReference type="GeneID" id="116300073"/>
<dbReference type="InterPro" id="IPR000620">
    <property type="entry name" value="EamA_dom"/>
</dbReference>
<reference evidence="11" key="1">
    <citation type="submission" date="2025-08" db="UniProtKB">
        <authorList>
            <consortium name="RefSeq"/>
        </authorList>
    </citation>
    <scope>IDENTIFICATION</scope>
</reference>
<evidence type="ECO:0000259" key="9">
    <source>
        <dbReference type="Pfam" id="PF00892"/>
    </source>
</evidence>
<dbReference type="PANTHER" id="PTHR23051">
    <property type="entry name" value="SOLUTE CARRIER FAMILY 35, MEMBER F5"/>
    <property type="match status" value="1"/>
</dbReference>
<dbReference type="RefSeq" id="XP_031564696.1">
    <property type="nucleotide sequence ID" value="XM_031708836.1"/>
</dbReference>
<evidence type="ECO:0000256" key="1">
    <source>
        <dbReference type="ARBA" id="ARBA00004141"/>
    </source>
</evidence>
<keyword evidence="4 8" id="KW-1133">Transmembrane helix</keyword>
<dbReference type="OrthoDB" id="10041630at2759"/>